<dbReference type="Proteomes" id="UP000006732">
    <property type="component" value="Chromosome"/>
</dbReference>
<dbReference type="OrthoDB" id="5432744at2"/>
<reference evidence="1 2" key="1">
    <citation type="submission" date="2006-10" db="EMBL/GenBank/DDBJ databases">
        <title>Complete sequence of chromosome of Pelobacter propionicus DSM 2379.</title>
        <authorList>
            <consortium name="US DOE Joint Genome Institute"/>
            <person name="Copeland A."/>
            <person name="Lucas S."/>
            <person name="Lapidus A."/>
            <person name="Barry K."/>
            <person name="Detter J.C."/>
            <person name="Glavina del Rio T."/>
            <person name="Hammon N."/>
            <person name="Israni S."/>
            <person name="Dalin E."/>
            <person name="Tice H."/>
            <person name="Pitluck S."/>
            <person name="Saunders E."/>
            <person name="Brettin T."/>
            <person name="Bruce D."/>
            <person name="Han C."/>
            <person name="Tapia R."/>
            <person name="Schmutz J."/>
            <person name="Larimer F."/>
            <person name="Land M."/>
            <person name="Hauser L."/>
            <person name="Kyrpides N."/>
            <person name="Kim E."/>
            <person name="Lovley D."/>
            <person name="Richardson P."/>
        </authorList>
    </citation>
    <scope>NUCLEOTIDE SEQUENCE [LARGE SCALE GENOMIC DNA]</scope>
    <source>
        <strain evidence="2">DSM 2379 / NBRC 103807 / OttBd1</strain>
    </source>
</reference>
<dbReference type="STRING" id="338966.Ppro_1401"/>
<protein>
    <submittedName>
        <fullName evidence="1">Cytochrome c, putative</fullName>
    </submittedName>
</protein>
<organism evidence="1 2">
    <name type="scientific">Pelobacter propionicus (strain DSM 2379 / NBRC 103807 / OttBd1)</name>
    <dbReference type="NCBI Taxonomy" id="338966"/>
    <lineage>
        <taxon>Bacteria</taxon>
        <taxon>Pseudomonadati</taxon>
        <taxon>Thermodesulfobacteriota</taxon>
        <taxon>Desulfuromonadia</taxon>
        <taxon>Desulfuromonadales</taxon>
        <taxon>Desulfuromonadaceae</taxon>
        <taxon>Pelobacter</taxon>
    </lineage>
</organism>
<name>A1ANU7_PELPD</name>
<dbReference type="AlphaFoldDB" id="A1ANU7"/>
<sequence length="106" mass="12021">MKMDKRDMAFVALIAVVLGVVISLTGKEKTKTVPQDENHHIVYQAAYAGAPDANASFVRRMFFKPDKKGAETYCEPCHKARNVRFPPNHPPKNRCLFCHKLQPQQP</sequence>
<accession>A1ANU7</accession>
<dbReference type="eggNOG" id="ENOG5033D3K">
    <property type="taxonomic scope" value="Bacteria"/>
</dbReference>
<proteinExistence type="predicted"/>
<dbReference type="HOGENOM" id="CLU_189784_0_0_7"/>
<keyword evidence="2" id="KW-1185">Reference proteome</keyword>
<dbReference type="RefSeq" id="WP_011735310.1">
    <property type="nucleotide sequence ID" value="NC_008609.1"/>
</dbReference>
<dbReference type="KEGG" id="ppd:Ppro_1401"/>
<dbReference type="Gene3D" id="1.10.1130.20">
    <property type="match status" value="1"/>
</dbReference>
<evidence type="ECO:0000313" key="2">
    <source>
        <dbReference type="Proteomes" id="UP000006732"/>
    </source>
</evidence>
<evidence type="ECO:0000313" key="1">
    <source>
        <dbReference type="EMBL" id="ABK99017.1"/>
    </source>
</evidence>
<dbReference type="EMBL" id="CP000482">
    <property type="protein sequence ID" value="ABK99017.1"/>
    <property type="molecule type" value="Genomic_DNA"/>
</dbReference>
<gene>
    <name evidence="1" type="ordered locus">Ppro_1401</name>
</gene>